<evidence type="ECO:0000313" key="1">
    <source>
        <dbReference type="EMBL" id="AOS61346.1"/>
    </source>
</evidence>
<reference evidence="2" key="1">
    <citation type="submission" date="2016-03" db="EMBL/GenBank/DDBJ databases">
        <title>Complete genome sequence of the type strain Actinoalloteichus hymeniacidonis DSM 45092.</title>
        <authorList>
            <person name="Schaffert L."/>
            <person name="Albersmeier A."/>
            <person name="Winkler A."/>
            <person name="Kalinowski J."/>
            <person name="Zotchev S."/>
            <person name="Ruckert C."/>
        </authorList>
    </citation>
    <scope>NUCLEOTIDE SEQUENCE [LARGE SCALE GENOMIC DNA]</scope>
    <source>
        <strain evidence="2">HPA177(T) (DSM 45092(T))</strain>
    </source>
</reference>
<sequence length="118" mass="13245">MSRSIVVYLLAGWREDPFFYYPEQGERWYNHSIEEAGEDLQLPAGLVADLTAWDDEYQATYDPSGNRGLESGFSSPEVEEAWRERGKVLAARIKAESTVVASVDYQANGVIEEGSCVF</sequence>
<dbReference type="Proteomes" id="UP000095210">
    <property type="component" value="Chromosome"/>
</dbReference>
<dbReference type="AlphaFoldDB" id="A0AAC9HLH3"/>
<proteinExistence type="predicted"/>
<evidence type="ECO:0000313" key="2">
    <source>
        <dbReference type="Proteomes" id="UP000095210"/>
    </source>
</evidence>
<dbReference type="KEGG" id="ahm:TL08_02540"/>
<dbReference type="EMBL" id="CP014859">
    <property type="protein sequence ID" value="AOS61346.1"/>
    <property type="molecule type" value="Genomic_DNA"/>
</dbReference>
<accession>A0AAC9HLH3</accession>
<name>A0AAC9HLH3_9PSEU</name>
<gene>
    <name evidence="1" type="ORF">TL08_02540</name>
</gene>
<protein>
    <submittedName>
        <fullName evidence="1">Uncharacterized protein</fullName>
    </submittedName>
</protein>
<organism evidence="1 2">
    <name type="scientific">Actinoalloteichus hymeniacidonis</name>
    <dbReference type="NCBI Taxonomy" id="340345"/>
    <lineage>
        <taxon>Bacteria</taxon>
        <taxon>Bacillati</taxon>
        <taxon>Actinomycetota</taxon>
        <taxon>Actinomycetes</taxon>
        <taxon>Pseudonocardiales</taxon>
        <taxon>Pseudonocardiaceae</taxon>
        <taxon>Actinoalloteichus</taxon>
    </lineage>
</organism>
<keyword evidence="2" id="KW-1185">Reference proteome</keyword>